<evidence type="ECO:0008006" key="4">
    <source>
        <dbReference type="Google" id="ProtNLM"/>
    </source>
</evidence>
<keyword evidence="3" id="KW-1185">Reference proteome</keyword>
<comment type="caution">
    <text evidence="2">The sequence shown here is derived from an EMBL/GenBank/DDBJ whole genome shotgun (WGS) entry which is preliminary data.</text>
</comment>
<feature type="compositionally biased region" description="Pro residues" evidence="1">
    <location>
        <begin position="20"/>
        <end position="30"/>
    </location>
</feature>
<feature type="compositionally biased region" description="Basic and acidic residues" evidence="1">
    <location>
        <begin position="593"/>
        <end position="609"/>
    </location>
</feature>
<feature type="compositionally biased region" description="Acidic residues" evidence="1">
    <location>
        <begin position="610"/>
        <end position="624"/>
    </location>
</feature>
<feature type="compositionally biased region" description="Basic residues" evidence="1">
    <location>
        <begin position="888"/>
        <end position="897"/>
    </location>
</feature>
<feature type="region of interest" description="Disordered" evidence="1">
    <location>
        <begin position="1"/>
        <end position="36"/>
    </location>
</feature>
<feature type="region of interest" description="Disordered" evidence="1">
    <location>
        <begin position="976"/>
        <end position="1190"/>
    </location>
</feature>
<feature type="compositionally biased region" description="Polar residues" evidence="1">
    <location>
        <begin position="668"/>
        <end position="694"/>
    </location>
</feature>
<evidence type="ECO:0000313" key="2">
    <source>
        <dbReference type="EMBL" id="GBE77530.1"/>
    </source>
</evidence>
<dbReference type="RefSeq" id="XP_027608443.1">
    <property type="nucleotide sequence ID" value="XM_027752642.1"/>
</dbReference>
<dbReference type="GeneID" id="38774447"/>
<feature type="region of interest" description="Disordered" evidence="1">
    <location>
        <begin position="404"/>
        <end position="437"/>
    </location>
</feature>
<dbReference type="OrthoDB" id="2526154at2759"/>
<feature type="region of interest" description="Disordered" evidence="1">
    <location>
        <begin position="513"/>
        <end position="546"/>
    </location>
</feature>
<proteinExistence type="predicted"/>
<feature type="region of interest" description="Disordered" evidence="1">
    <location>
        <begin position="563"/>
        <end position="958"/>
    </location>
</feature>
<feature type="compositionally biased region" description="Basic and acidic residues" evidence="1">
    <location>
        <begin position="845"/>
        <end position="855"/>
    </location>
</feature>
<feature type="compositionally biased region" description="Low complexity" evidence="1">
    <location>
        <begin position="1089"/>
        <end position="1102"/>
    </location>
</feature>
<dbReference type="EMBL" id="BFAD01000001">
    <property type="protein sequence ID" value="GBE77530.1"/>
    <property type="molecule type" value="Genomic_DNA"/>
</dbReference>
<feature type="compositionally biased region" description="Acidic residues" evidence="1">
    <location>
        <begin position="416"/>
        <end position="430"/>
    </location>
</feature>
<feature type="compositionally biased region" description="Polar residues" evidence="1">
    <location>
        <begin position="256"/>
        <end position="271"/>
    </location>
</feature>
<feature type="compositionally biased region" description="Basic and acidic residues" evidence="1">
    <location>
        <begin position="811"/>
        <end position="821"/>
    </location>
</feature>
<feature type="region of interest" description="Disordered" evidence="1">
    <location>
        <begin position="342"/>
        <end position="374"/>
    </location>
</feature>
<protein>
    <recommendedName>
        <fullName evidence="4">Proteophosphoglycan ppg4</fullName>
    </recommendedName>
</protein>
<feature type="compositionally biased region" description="Polar residues" evidence="1">
    <location>
        <begin position="1042"/>
        <end position="1054"/>
    </location>
</feature>
<reference evidence="2 3" key="1">
    <citation type="journal article" date="2018" name="Sci. Rep.">
        <title>Genome sequence of the cauliflower mushroom Sparassis crispa (Hanabiratake) and its association with beneficial usage.</title>
        <authorList>
            <person name="Kiyama R."/>
            <person name="Furutani Y."/>
            <person name="Kawaguchi K."/>
            <person name="Nakanishi T."/>
        </authorList>
    </citation>
    <scope>NUCLEOTIDE SEQUENCE [LARGE SCALE GENOMIC DNA]</scope>
</reference>
<dbReference type="Proteomes" id="UP000287166">
    <property type="component" value="Unassembled WGS sequence"/>
</dbReference>
<name>A0A401G5T4_9APHY</name>
<feature type="compositionally biased region" description="Low complexity" evidence="1">
    <location>
        <begin position="513"/>
        <end position="530"/>
    </location>
</feature>
<evidence type="ECO:0000313" key="3">
    <source>
        <dbReference type="Proteomes" id="UP000287166"/>
    </source>
</evidence>
<dbReference type="AlphaFoldDB" id="A0A401G5T4"/>
<feature type="compositionally biased region" description="Low complexity" evidence="1">
    <location>
        <begin position="1121"/>
        <end position="1131"/>
    </location>
</feature>
<sequence length="1226" mass="132394">MPGTTISERSSRPSPMSSPSWPPPRNPLPPHRLAKLANALGVSTPLPAVHTYAPSPSISPPFPHSSASSSFLDHFRSSPTPSAASAQTFTSHSSTKFLLHVVPPLHLPHDSDASDDLELSPPPPTASGYHAQFKRGVLVPVCPTLSSQLAAIAKEYALPSTAGMLLYLLASTPSPKRSHDSENVDALDEPGPRISEDIWRHIWLRVVKAEKDEPVVTSRRSFGLGISPATESSPNLLQDVVSNSLLPAIPPRRAETPQSLSAVTPSPSTPSYSGFSFQSELDTPESITSVSALGGADAQAEDFLLPGLHSPTLIPVLAKVEFDIDRRKAAWYEPWARSRRINHAKRAESRAGVRKRSGSRVDGDEGEDEDVRKAPLDLALVDKVRPGSPTPQFLRDRQAEAEEIDTEGAYSQLPESPEDVEFGDETDDDDPTARLNGLQYDPLADVFGTDAETWIHVHTDSQTDREKDPNVVDLALNGSALAAVPEDLEDSMTEDRDEEEVAELWNRHSKPSLVVSIPASPPSASRLRSSLTTAGTIKKQPPPPLNLMPSAQVLDRSHLPYLDGASPATSESTEYMKGGDTTLLVPPEDEDMIELKKSRSPEEEKRDGAFFEDLDLGLEFDESDPHDRRRSQVMMKAQLDEIERNLAQFSPHHLGTEELAESPRRPTHSASTLSPPSQWRSPRLNVQNAGSPPQGSAKLPTDGASWPAVPFSALSGRDASLSPPTNAANLPPSPPKFAFNGIPTEPPRSPFQRRTRSGTISDETLARRREQEEAALYPPLVSPLFRQSSGAQSPVIPLSPDPFGRFPSEAEVVRLSDEKHQQHAAGHYGELPPLPHSRNSAFRVNSRDQNDHDRSASQTPSSRFSLDSATSEEGPKPSKTASIVSMKGIKKLWRKTNNKLSLSGSATPIVPDSGRSSPNTMPTGHLQDQPPSRPMSRTISRSPQPGDHVNVSSDGMPVLVKKRRPSMHSLRVEVDGRYPVPSRTPPLDLSRGPSPQLPPVPLRTFTPDSAMSSPMPLTPIPSPVPPAEKNGSVRKSILKSWKSASGSLSAQSLPSGGPPHNGGTLHSEASQPPDVLMKRRRPSILDGIASARRGSVMSSSSATLVDIPPSPALPEQFAHMQSSRSSSRQSQLGEKEKRTSPRKQGSTSSSASSTSSPPRASSRLNPASSPPRHGAAFAARSSVDSGESRLDASQFEIVSPNLDSYVLESTLSYPYHALDHSMTSVE</sequence>
<feature type="compositionally biased region" description="Pro residues" evidence="1">
    <location>
        <begin position="1016"/>
        <end position="1026"/>
    </location>
</feature>
<gene>
    <name evidence="2" type="ORF">SCP_0104050</name>
</gene>
<feature type="compositionally biased region" description="Low complexity" evidence="1">
    <location>
        <begin position="1146"/>
        <end position="1163"/>
    </location>
</feature>
<feature type="region of interest" description="Disordered" evidence="1">
    <location>
        <begin position="249"/>
        <end position="271"/>
    </location>
</feature>
<evidence type="ECO:0000256" key="1">
    <source>
        <dbReference type="SAM" id="MobiDB-lite"/>
    </source>
</evidence>
<dbReference type="InParanoid" id="A0A401G5T4"/>
<organism evidence="2 3">
    <name type="scientific">Sparassis crispa</name>
    <dbReference type="NCBI Taxonomy" id="139825"/>
    <lineage>
        <taxon>Eukaryota</taxon>
        <taxon>Fungi</taxon>
        <taxon>Dikarya</taxon>
        <taxon>Basidiomycota</taxon>
        <taxon>Agaricomycotina</taxon>
        <taxon>Agaricomycetes</taxon>
        <taxon>Polyporales</taxon>
        <taxon>Sparassidaceae</taxon>
        <taxon>Sparassis</taxon>
    </lineage>
</organism>
<feature type="compositionally biased region" description="Polar residues" evidence="1">
    <location>
        <begin position="856"/>
        <end position="871"/>
    </location>
</feature>
<accession>A0A401G5T4</accession>